<protein>
    <submittedName>
        <fullName evidence="1">Uncharacterized protein</fullName>
    </submittedName>
</protein>
<organism evidence="1 2">
    <name type="scientific">Abeliophyllum distichum</name>
    <dbReference type="NCBI Taxonomy" id="126358"/>
    <lineage>
        <taxon>Eukaryota</taxon>
        <taxon>Viridiplantae</taxon>
        <taxon>Streptophyta</taxon>
        <taxon>Embryophyta</taxon>
        <taxon>Tracheophyta</taxon>
        <taxon>Spermatophyta</taxon>
        <taxon>Magnoliopsida</taxon>
        <taxon>eudicotyledons</taxon>
        <taxon>Gunneridae</taxon>
        <taxon>Pentapetalae</taxon>
        <taxon>asterids</taxon>
        <taxon>lamiids</taxon>
        <taxon>Lamiales</taxon>
        <taxon>Oleaceae</taxon>
        <taxon>Forsythieae</taxon>
        <taxon>Abeliophyllum</taxon>
    </lineage>
</organism>
<accession>A0ABD1RSJ2</accession>
<dbReference type="EMBL" id="JBFOLK010000008">
    <property type="protein sequence ID" value="KAL2491387.1"/>
    <property type="molecule type" value="Genomic_DNA"/>
</dbReference>
<gene>
    <name evidence="1" type="ORF">Adt_27015</name>
</gene>
<name>A0ABD1RSJ2_9LAMI</name>
<keyword evidence="2" id="KW-1185">Reference proteome</keyword>
<comment type="caution">
    <text evidence="1">The sequence shown here is derived from an EMBL/GenBank/DDBJ whole genome shotgun (WGS) entry which is preliminary data.</text>
</comment>
<sequence length="124" mass="14043">MNDVNKKILDEHGMMSNYKVWQLHGEKFETTPTPKTTIHTIDGEGSDGSEGGDHDFIIDMLKDRFKRPVVDKVIDGVVDEIDGLSSDGAAAAQFYKLAEESKEPFYLGCKNYTKLSFLFKLWHL</sequence>
<evidence type="ECO:0000313" key="1">
    <source>
        <dbReference type="EMBL" id="KAL2491387.1"/>
    </source>
</evidence>
<reference evidence="2" key="1">
    <citation type="submission" date="2024-07" db="EMBL/GenBank/DDBJ databases">
        <title>Two chromosome-level genome assemblies of Korean endemic species Abeliophyllum distichum and Forsythia ovata (Oleaceae).</title>
        <authorList>
            <person name="Jang H."/>
        </authorList>
    </citation>
    <scope>NUCLEOTIDE SEQUENCE [LARGE SCALE GENOMIC DNA]</scope>
</reference>
<proteinExistence type="predicted"/>
<dbReference type="Proteomes" id="UP001604336">
    <property type="component" value="Unassembled WGS sequence"/>
</dbReference>
<dbReference type="AlphaFoldDB" id="A0ABD1RSJ2"/>
<evidence type="ECO:0000313" key="2">
    <source>
        <dbReference type="Proteomes" id="UP001604336"/>
    </source>
</evidence>